<accession>A0A1M6ADF6</accession>
<organism evidence="1 2">
    <name type="scientific">Flavobacterium terrae</name>
    <dbReference type="NCBI Taxonomy" id="415425"/>
    <lineage>
        <taxon>Bacteria</taxon>
        <taxon>Pseudomonadati</taxon>
        <taxon>Bacteroidota</taxon>
        <taxon>Flavobacteriia</taxon>
        <taxon>Flavobacteriales</taxon>
        <taxon>Flavobacteriaceae</taxon>
        <taxon>Flavobacterium</taxon>
    </lineage>
</organism>
<dbReference type="AlphaFoldDB" id="A0A1M6ADF6"/>
<sequence length="59" mass="6438">MLKNILKLEGAQALSKNEQKTIKGGLACGVDNNYCPAGTKCVTDCRYENLCRPISYVPC</sequence>
<dbReference type="Proteomes" id="UP000184488">
    <property type="component" value="Unassembled WGS sequence"/>
</dbReference>
<protein>
    <submittedName>
        <fullName evidence="1">Uncharacterized protein</fullName>
    </submittedName>
</protein>
<name>A0A1M6ADF6_9FLAO</name>
<dbReference type="EMBL" id="FQZI01000001">
    <property type="protein sequence ID" value="SHI34348.1"/>
    <property type="molecule type" value="Genomic_DNA"/>
</dbReference>
<evidence type="ECO:0000313" key="1">
    <source>
        <dbReference type="EMBL" id="SHI34348.1"/>
    </source>
</evidence>
<proteinExistence type="predicted"/>
<keyword evidence="2" id="KW-1185">Reference proteome</keyword>
<dbReference type="RefSeq" id="WP_073307632.1">
    <property type="nucleotide sequence ID" value="NZ_FQZI01000001.1"/>
</dbReference>
<reference evidence="2" key="1">
    <citation type="submission" date="2016-11" db="EMBL/GenBank/DDBJ databases">
        <authorList>
            <person name="Varghese N."/>
            <person name="Submissions S."/>
        </authorList>
    </citation>
    <scope>NUCLEOTIDE SEQUENCE [LARGE SCALE GENOMIC DNA]</scope>
    <source>
        <strain evidence="2">DSM 18829</strain>
    </source>
</reference>
<gene>
    <name evidence="1" type="ORF">SAMN05444363_0149</name>
</gene>
<dbReference type="STRING" id="415425.SAMN05444363_0149"/>
<evidence type="ECO:0000313" key="2">
    <source>
        <dbReference type="Proteomes" id="UP000184488"/>
    </source>
</evidence>
<dbReference type="OrthoDB" id="1274341at2"/>